<feature type="region of interest" description="Disordered" evidence="3">
    <location>
        <begin position="15"/>
        <end position="39"/>
    </location>
</feature>
<keyword evidence="5" id="KW-1185">Reference proteome</keyword>
<dbReference type="Gene3D" id="2.150.10.10">
    <property type="entry name" value="Serralysin-like metalloprotease, C-terminal"/>
    <property type="match status" value="1"/>
</dbReference>
<evidence type="ECO:0000313" key="5">
    <source>
        <dbReference type="Proteomes" id="UP000787635"/>
    </source>
</evidence>
<evidence type="ECO:0000256" key="1">
    <source>
        <dbReference type="ARBA" id="ARBA00004613"/>
    </source>
</evidence>
<dbReference type="InterPro" id="IPR050557">
    <property type="entry name" value="RTX_toxin/Mannuronan_C5-epim"/>
</dbReference>
<keyword evidence="2" id="KW-0964">Secreted</keyword>
<dbReference type="PANTHER" id="PTHR38340">
    <property type="entry name" value="S-LAYER PROTEIN"/>
    <property type="match status" value="1"/>
</dbReference>
<dbReference type="InterPro" id="IPR001343">
    <property type="entry name" value="Hemolysn_Ca-bd"/>
</dbReference>
<proteinExistence type="predicted"/>
<dbReference type="Proteomes" id="UP000787635">
    <property type="component" value="Unassembled WGS sequence"/>
</dbReference>
<gene>
    <name evidence="4" type="ORF">HEQ75_02310</name>
</gene>
<organism evidence="4 5">
    <name type="scientific">Falsiroseomonas selenitidurans</name>
    <dbReference type="NCBI Taxonomy" id="2716335"/>
    <lineage>
        <taxon>Bacteria</taxon>
        <taxon>Pseudomonadati</taxon>
        <taxon>Pseudomonadota</taxon>
        <taxon>Alphaproteobacteria</taxon>
        <taxon>Acetobacterales</taxon>
        <taxon>Roseomonadaceae</taxon>
        <taxon>Falsiroseomonas</taxon>
    </lineage>
</organism>
<dbReference type="PRINTS" id="PR00313">
    <property type="entry name" value="CABNDNGRPT"/>
</dbReference>
<comment type="subcellular location">
    <subcellularLocation>
        <location evidence="1">Secreted</location>
    </subcellularLocation>
</comment>
<dbReference type="SUPFAM" id="SSF51120">
    <property type="entry name" value="beta-Roll"/>
    <property type="match status" value="1"/>
</dbReference>
<dbReference type="PANTHER" id="PTHR38340:SF1">
    <property type="entry name" value="S-LAYER PROTEIN"/>
    <property type="match status" value="1"/>
</dbReference>
<protein>
    <submittedName>
        <fullName evidence="4">Calcium-binding protein</fullName>
    </submittedName>
</protein>
<dbReference type="RefSeq" id="WP_168027298.1">
    <property type="nucleotide sequence ID" value="NZ_JAAVNE010000002.1"/>
</dbReference>
<accession>A0ABX1E432</accession>
<evidence type="ECO:0000256" key="3">
    <source>
        <dbReference type="SAM" id="MobiDB-lite"/>
    </source>
</evidence>
<evidence type="ECO:0000313" key="4">
    <source>
        <dbReference type="EMBL" id="NKC29680.1"/>
    </source>
</evidence>
<reference evidence="4 5" key="1">
    <citation type="submission" date="2020-03" db="EMBL/GenBank/DDBJ databases">
        <title>Roseomonas selenitidurans sp. nov. isolated from urban soil.</title>
        <authorList>
            <person name="Liu H."/>
        </authorList>
    </citation>
    <scope>NUCLEOTIDE SEQUENCE [LARGE SCALE GENOMIC DNA]</scope>
    <source>
        <strain evidence="4 5">BU-1</strain>
    </source>
</reference>
<dbReference type="InterPro" id="IPR011049">
    <property type="entry name" value="Serralysin-like_metalloprot_C"/>
</dbReference>
<comment type="caution">
    <text evidence="4">The sequence shown here is derived from an EMBL/GenBank/DDBJ whole genome shotgun (WGS) entry which is preliminary data.</text>
</comment>
<evidence type="ECO:0000256" key="2">
    <source>
        <dbReference type="ARBA" id="ARBA00022525"/>
    </source>
</evidence>
<sequence>MTGQPRPITEAELAGVVGGAGERDGQAPPQAGREINGSSDNDVIFGGTGDDTIQAGDGNDAIFAGQGADLIDAGTGDDRIYWNPAQGEDTIEGGAGQDMLVVNNYEASPQEILDSIVLAPGSAAPFLDPETGVISLQGVSGTLTLGGTTLTFSGLERLVILA</sequence>
<dbReference type="Pfam" id="PF00353">
    <property type="entry name" value="HemolysinCabind"/>
    <property type="match status" value="2"/>
</dbReference>
<name>A0ABX1E432_9PROT</name>
<dbReference type="EMBL" id="JAAVNE010000002">
    <property type="protein sequence ID" value="NKC29680.1"/>
    <property type="molecule type" value="Genomic_DNA"/>
</dbReference>